<dbReference type="Proteomes" id="UP000813444">
    <property type="component" value="Unassembled WGS sequence"/>
</dbReference>
<accession>A0A8K0SCW4</accession>
<feature type="transmembrane region" description="Helical" evidence="3">
    <location>
        <begin position="383"/>
        <end position="403"/>
    </location>
</feature>
<gene>
    <name evidence="4" type="ORF">B0I35DRAFT_360563</name>
</gene>
<feature type="transmembrane region" description="Helical" evidence="3">
    <location>
        <begin position="20"/>
        <end position="43"/>
    </location>
</feature>
<dbReference type="PANTHER" id="PTHR11360">
    <property type="entry name" value="MONOCARBOXYLATE TRANSPORTER"/>
    <property type="match status" value="1"/>
</dbReference>
<sequence length="414" mass="43857">MPSSSNPTDDGSSAAPDGGLMAWLQVAGAFILFFNTWGIISAFSVFQTYYESGELFRASSANISWIGSIQSFLLLFTGLAAGPIYDMGYLRTMLLAGGSMVVLGLMMLSLSTEYWQALLAQAFCIGIGGGLLFIPGVSVVPTWFSRRIGLALGVASSGSSLGGVVYPIVLSRLISRVGFAWAVRSIGFIALATLAIPVVILRTRVQVAKRRAAIDRSAFGDGPFMTFTLALFFQFMGQAVVIFYISYYPEQRGYTDRTLAFYIAAMFNGGSTLGRILPNAMSDHIGVFNTMTPFGVCLGISMFCLLAVRDAAGILAEAVVTGFLSGVLIGLPPVCFRALTADKSMIGTRNGQGFAMAAFGYIVGGPGAGGILRSSETLNWTGLWVFGSTAIMVGAGIVGYVRVRKVGWALKVKA</sequence>
<comment type="caution">
    <text evidence="4">The sequence shown here is derived from an EMBL/GenBank/DDBJ whole genome shotgun (WGS) entry which is preliminary data.</text>
</comment>
<dbReference type="GO" id="GO:0022857">
    <property type="term" value="F:transmembrane transporter activity"/>
    <property type="evidence" value="ECO:0007669"/>
    <property type="project" value="InterPro"/>
</dbReference>
<reference evidence="4" key="1">
    <citation type="journal article" date="2021" name="Nat. Commun.">
        <title>Genetic determinants of endophytism in the Arabidopsis root mycobiome.</title>
        <authorList>
            <person name="Mesny F."/>
            <person name="Miyauchi S."/>
            <person name="Thiergart T."/>
            <person name="Pickel B."/>
            <person name="Atanasova L."/>
            <person name="Karlsson M."/>
            <person name="Huettel B."/>
            <person name="Barry K.W."/>
            <person name="Haridas S."/>
            <person name="Chen C."/>
            <person name="Bauer D."/>
            <person name="Andreopoulos W."/>
            <person name="Pangilinan J."/>
            <person name="LaButti K."/>
            <person name="Riley R."/>
            <person name="Lipzen A."/>
            <person name="Clum A."/>
            <person name="Drula E."/>
            <person name="Henrissat B."/>
            <person name="Kohler A."/>
            <person name="Grigoriev I.V."/>
            <person name="Martin F.M."/>
            <person name="Hacquard S."/>
        </authorList>
    </citation>
    <scope>NUCLEOTIDE SEQUENCE</scope>
    <source>
        <strain evidence="4">MPI-CAGE-CH-0235</strain>
    </source>
</reference>
<feature type="transmembrane region" description="Helical" evidence="3">
    <location>
        <begin position="314"/>
        <end position="339"/>
    </location>
</feature>
<evidence type="ECO:0000313" key="4">
    <source>
        <dbReference type="EMBL" id="KAH7308531.1"/>
    </source>
</evidence>
<keyword evidence="5" id="KW-1185">Reference proteome</keyword>
<dbReference type="SUPFAM" id="SSF103473">
    <property type="entry name" value="MFS general substrate transporter"/>
    <property type="match status" value="1"/>
</dbReference>
<name>A0A8K0SCW4_9HYPO</name>
<feature type="transmembrane region" description="Helical" evidence="3">
    <location>
        <begin position="259"/>
        <end position="278"/>
    </location>
</feature>
<dbReference type="PANTHER" id="PTHR11360:SF234">
    <property type="entry name" value="MFS-TYPE TRANSPORTER DBAD-RELATED"/>
    <property type="match status" value="1"/>
</dbReference>
<keyword evidence="3" id="KW-1133">Transmembrane helix</keyword>
<feature type="transmembrane region" description="Helical" evidence="3">
    <location>
        <begin position="114"/>
        <end position="136"/>
    </location>
</feature>
<keyword evidence="3" id="KW-0812">Transmembrane</keyword>
<protein>
    <submittedName>
        <fullName evidence="4">Monocarboxylate permease-like protein, mch4</fullName>
    </submittedName>
</protein>
<evidence type="ECO:0000313" key="5">
    <source>
        <dbReference type="Proteomes" id="UP000813444"/>
    </source>
</evidence>
<proteinExistence type="inferred from homology"/>
<feature type="transmembrane region" description="Helical" evidence="3">
    <location>
        <begin position="148"/>
        <end position="169"/>
    </location>
</feature>
<evidence type="ECO:0000256" key="1">
    <source>
        <dbReference type="ARBA" id="ARBA00004141"/>
    </source>
</evidence>
<dbReference type="EMBL" id="JAGPNK010000015">
    <property type="protein sequence ID" value="KAH7308531.1"/>
    <property type="molecule type" value="Genomic_DNA"/>
</dbReference>
<evidence type="ECO:0000256" key="2">
    <source>
        <dbReference type="ARBA" id="ARBA00006727"/>
    </source>
</evidence>
<keyword evidence="3" id="KW-0472">Membrane</keyword>
<feature type="transmembrane region" description="Helical" evidence="3">
    <location>
        <begin position="181"/>
        <end position="201"/>
    </location>
</feature>
<comment type="subcellular location">
    <subcellularLocation>
        <location evidence="1">Membrane</location>
        <topology evidence="1">Multi-pass membrane protein</topology>
    </subcellularLocation>
</comment>
<feature type="transmembrane region" description="Helical" evidence="3">
    <location>
        <begin position="351"/>
        <end position="371"/>
    </location>
</feature>
<dbReference type="InterPro" id="IPR036259">
    <property type="entry name" value="MFS_trans_sf"/>
</dbReference>
<evidence type="ECO:0000256" key="3">
    <source>
        <dbReference type="SAM" id="Phobius"/>
    </source>
</evidence>
<feature type="transmembrane region" description="Helical" evidence="3">
    <location>
        <begin position="285"/>
        <end position="308"/>
    </location>
</feature>
<dbReference type="Gene3D" id="1.20.1250.20">
    <property type="entry name" value="MFS general substrate transporter like domains"/>
    <property type="match status" value="2"/>
</dbReference>
<dbReference type="InterPro" id="IPR050327">
    <property type="entry name" value="Proton-linked_MCT"/>
</dbReference>
<organism evidence="4 5">
    <name type="scientific">Stachybotrys elegans</name>
    <dbReference type="NCBI Taxonomy" id="80388"/>
    <lineage>
        <taxon>Eukaryota</taxon>
        <taxon>Fungi</taxon>
        <taxon>Dikarya</taxon>
        <taxon>Ascomycota</taxon>
        <taxon>Pezizomycotina</taxon>
        <taxon>Sordariomycetes</taxon>
        <taxon>Hypocreomycetidae</taxon>
        <taxon>Hypocreales</taxon>
        <taxon>Stachybotryaceae</taxon>
        <taxon>Stachybotrys</taxon>
    </lineage>
</organism>
<dbReference type="OrthoDB" id="6509908at2759"/>
<feature type="transmembrane region" description="Helical" evidence="3">
    <location>
        <begin position="222"/>
        <end position="247"/>
    </location>
</feature>
<comment type="similarity">
    <text evidence="2">Belongs to the major facilitator superfamily. Monocarboxylate porter (TC 2.A.1.13) family.</text>
</comment>
<feature type="transmembrane region" description="Helical" evidence="3">
    <location>
        <begin position="89"/>
        <end position="108"/>
    </location>
</feature>
<dbReference type="InterPro" id="IPR011701">
    <property type="entry name" value="MFS"/>
</dbReference>
<dbReference type="GO" id="GO:0016020">
    <property type="term" value="C:membrane"/>
    <property type="evidence" value="ECO:0007669"/>
    <property type="project" value="UniProtKB-SubCell"/>
</dbReference>
<dbReference type="AlphaFoldDB" id="A0A8K0SCW4"/>
<dbReference type="Pfam" id="PF07690">
    <property type="entry name" value="MFS_1"/>
    <property type="match status" value="1"/>
</dbReference>
<feature type="transmembrane region" description="Helical" evidence="3">
    <location>
        <begin position="63"/>
        <end position="82"/>
    </location>
</feature>